<dbReference type="RefSeq" id="WP_012606729.1">
    <property type="nucleotide sequence ID" value="NC_011761.1"/>
</dbReference>
<evidence type="ECO:0000313" key="3">
    <source>
        <dbReference type="Proteomes" id="UP000001362"/>
    </source>
</evidence>
<dbReference type="PaxDb" id="243159-AFE_1018"/>
<reference evidence="2 3" key="1">
    <citation type="journal article" date="2008" name="BMC Genomics">
        <title>Acidithiobacillus ferrooxidans metabolism: from genome sequence to industrial applications.</title>
        <authorList>
            <person name="Valdes J."/>
            <person name="Pedroso I."/>
            <person name="Quatrini R."/>
            <person name="Dodson R.J."/>
            <person name="Tettelin H."/>
            <person name="Blake R.II."/>
            <person name="Eisen J.A."/>
            <person name="Holmes D.S."/>
        </authorList>
    </citation>
    <scope>NUCLEOTIDE SEQUENCE [LARGE SCALE GENOMIC DNA]</scope>
    <source>
        <strain evidence="3">ATCC 23270 / DSM 14882 / CIP 104768 / NCIMB 8455</strain>
    </source>
</reference>
<feature type="chain" id="PRO_5002857988" evidence="1">
    <location>
        <begin position="25"/>
        <end position="182"/>
    </location>
</feature>
<accession>B7J7J3</accession>
<evidence type="ECO:0000313" key="2">
    <source>
        <dbReference type="EMBL" id="ACK77902.1"/>
    </source>
</evidence>
<dbReference type="GeneID" id="65282291"/>
<gene>
    <name evidence="2" type="ordered locus">AFE_1018</name>
</gene>
<dbReference type="STRING" id="243159.AFE_1018"/>
<name>B7J7J3_ACIF2</name>
<dbReference type="Proteomes" id="UP000001362">
    <property type="component" value="Chromosome"/>
</dbReference>
<feature type="signal peptide" evidence="1">
    <location>
        <begin position="1"/>
        <end position="24"/>
    </location>
</feature>
<keyword evidence="1" id="KW-0732">Signal</keyword>
<proteinExistence type="predicted"/>
<dbReference type="InterPro" id="IPR036249">
    <property type="entry name" value="Thioredoxin-like_sf"/>
</dbReference>
<dbReference type="KEGG" id="afr:AFE_1018"/>
<sequence length="182" mass="19645">MGKNSRGILLALLMAMSALVTAHAADFLTRVQDQGTSFLIGRSGPVFTDFVDPDCPYCHQEFRELQPLLLSGKLRLRIVPVAVLDAGSLPRAATLLESRHPGETFLQAEAGFHNGHLALPRMQNVPPAMASAVERNNQLLEDIDPDGEVPAILFEDRAAGKVASLIGEQPITVMQRALIAAQ</sequence>
<dbReference type="AlphaFoldDB" id="B7J7J3"/>
<protein>
    <submittedName>
        <fullName evidence="2">Thiol:disulfide interchange domain protein</fullName>
    </submittedName>
</protein>
<dbReference type="HOGENOM" id="CLU_1479031_0_0_6"/>
<organism evidence="2 3">
    <name type="scientific">Acidithiobacillus ferrooxidans (strain ATCC 23270 / DSM 14882 / CIP 104768 / NCIMB 8455)</name>
    <name type="common">Ferrobacillus ferrooxidans (strain ATCC 23270)</name>
    <dbReference type="NCBI Taxonomy" id="243159"/>
    <lineage>
        <taxon>Bacteria</taxon>
        <taxon>Pseudomonadati</taxon>
        <taxon>Pseudomonadota</taxon>
        <taxon>Acidithiobacillia</taxon>
        <taxon>Acidithiobacillales</taxon>
        <taxon>Acidithiobacillaceae</taxon>
        <taxon>Acidithiobacillus</taxon>
    </lineage>
</organism>
<dbReference type="EMBL" id="CP001219">
    <property type="protein sequence ID" value="ACK77902.1"/>
    <property type="molecule type" value="Genomic_DNA"/>
</dbReference>
<keyword evidence="3" id="KW-1185">Reference proteome</keyword>
<dbReference type="SUPFAM" id="SSF52833">
    <property type="entry name" value="Thioredoxin-like"/>
    <property type="match status" value="1"/>
</dbReference>
<dbReference type="Gene3D" id="3.40.30.10">
    <property type="entry name" value="Glutaredoxin"/>
    <property type="match status" value="1"/>
</dbReference>
<dbReference type="eggNOG" id="COG1651">
    <property type="taxonomic scope" value="Bacteria"/>
</dbReference>
<evidence type="ECO:0000256" key="1">
    <source>
        <dbReference type="SAM" id="SignalP"/>
    </source>
</evidence>